<feature type="transmembrane region" description="Helical" evidence="7">
    <location>
        <begin position="208"/>
        <end position="230"/>
    </location>
</feature>
<feature type="region of interest" description="Disordered" evidence="6">
    <location>
        <begin position="291"/>
        <end position="325"/>
    </location>
</feature>
<feature type="transmembrane region" description="Helical" evidence="7">
    <location>
        <begin position="94"/>
        <end position="116"/>
    </location>
</feature>
<dbReference type="PANTHER" id="PTHR33048">
    <property type="entry name" value="PTH11-LIKE INTEGRAL MEMBRANE PROTEIN (AFU_ORTHOLOGUE AFUA_5G11245)"/>
    <property type="match status" value="1"/>
</dbReference>
<evidence type="ECO:0000256" key="7">
    <source>
        <dbReference type="SAM" id="Phobius"/>
    </source>
</evidence>
<feature type="domain" description="Rhodopsin" evidence="8">
    <location>
        <begin position="33"/>
        <end position="272"/>
    </location>
</feature>
<comment type="caution">
    <text evidence="9">The sequence shown here is derived from an EMBL/GenBank/DDBJ whole genome shotgun (WGS) entry which is preliminary data.</text>
</comment>
<evidence type="ECO:0000256" key="5">
    <source>
        <dbReference type="ARBA" id="ARBA00038359"/>
    </source>
</evidence>
<protein>
    <recommendedName>
        <fullName evidence="8">Rhodopsin domain-containing protein</fullName>
    </recommendedName>
</protein>
<comment type="subcellular location">
    <subcellularLocation>
        <location evidence="1">Membrane</location>
        <topology evidence="1">Multi-pass membrane protein</topology>
    </subcellularLocation>
</comment>
<name>A0AAE0NRQ4_9PEZI</name>
<dbReference type="EMBL" id="JAULSW010000003">
    <property type="protein sequence ID" value="KAK3386493.1"/>
    <property type="molecule type" value="Genomic_DNA"/>
</dbReference>
<dbReference type="Proteomes" id="UP001285441">
    <property type="component" value="Unassembled WGS sequence"/>
</dbReference>
<reference evidence="9" key="2">
    <citation type="submission" date="2023-06" db="EMBL/GenBank/DDBJ databases">
        <authorList>
            <consortium name="Lawrence Berkeley National Laboratory"/>
            <person name="Haridas S."/>
            <person name="Hensen N."/>
            <person name="Bonometti L."/>
            <person name="Westerberg I."/>
            <person name="Brannstrom I.O."/>
            <person name="Guillou S."/>
            <person name="Cros-Aarteil S."/>
            <person name="Calhoun S."/>
            <person name="Kuo A."/>
            <person name="Mondo S."/>
            <person name="Pangilinan J."/>
            <person name="Riley R."/>
            <person name="LaButti K."/>
            <person name="Andreopoulos B."/>
            <person name="Lipzen A."/>
            <person name="Chen C."/>
            <person name="Yanf M."/>
            <person name="Daum C."/>
            <person name="Ng V."/>
            <person name="Clum A."/>
            <person name="Steindorff A."/>
            <person name="Ohm R."/>
            <person name="Martin F."/>
            <person name="Silar P."/>
            <person name="Natvig D."/>
            <person name="Lalanne C."/>
            <person name="Gautier V."/>
            <person name="Ament-velasquez S.L."/>
            <person name="Kruys A."/>
            <person name="Hutchinson M.I."/>
            <person name="Powell A.J."/>
            <person name="Barry K."/>
            <person name="Miller A.N."/>
            <person name="Grigoriev I.V."/>
            <person name="Debuchy R."/>
            <person name="Gladieux P."/>
            <person name="Thoren M.H."/>
            <person name="Johannesson H."/>
        </authorList>
    </citation>
    <scope>NUCLEOTIDE SEQUENCE</scope>
    <source>
        <strain evidence="9">CBS 232.78</strain>
    </source>
</reference>
<feature type="compositionally biased region" description="Low complexity" evidence="6">
    <location>
        <begin position="314"/>
        <end position="325"/>
    </location>
</feature>
<proteinExistence type="inferred from homology"/>
<reference evidence="9" key="1">
    <citation type="journal article" date="2023" name="Mol. Phylogenet. Evol.">
        <title>Genome-scale phylogeny and comparative genomics of the fungal order Sordariales.</title>
        <authorList>
            <person name="Hensen N."/>
            <person name="Bonometti L."/>
            <person name="Westerberg I."/>
            <person name="Brannstrom I.O."/>
            <person name="Guillou S."/>
            <person name="Cros-Aarteil S."/>
            <person name="Calhoun S."/>
            <person name="Haridas S."/>
            <person name="Kuo A."/>
            <person name="Mondo S."/>
            <person name="Pangilinan J."/>
            <person name="Riley R."/>
            <person name="LaButti K."/>
            <person name="Andreopoulos B."/>
            <person name="Lipzen A."/>
            <person name="Chen C."/>
            <person name="Yan M."/>
            <person name="Daum C."/>
            <person name="Ng V."/>
            <person name="Clum A."/>
            <person name="Steindorff A."/>
            <person name="Ohm R.A."/>
            <person name="Martin F."/>
            <person name="Silar P."/>
            <person name="Natvig D.O."/>
            <person name="Lalanne C."/>
            <person name="Gautier V."/>
            <person name="Ament-Velasquez S.L."/>
            <person name="Kruys A."/>
            <person name="Hutchinson M.I."/>
            <person name="Powell A.J."/>
            <person name="Barry K."/>
            <person name="Miller A.N."/>
            <person name="Grigoriev I.V."/>
            <person name="Debuchy R."/>
            <person name="Gladieux P."/>
            <person name="Hiltunen Thoren M."/>
            <person name="Johannesson H."/>
        </authorList>
    </citation>
    <scope>NUCLEOTIDE SEQUENCE</scope>
    <source>
        <strain evidence="9">CBS 232.78</strain>
    </source>
</reference>
<feature type="transmembrane region" description="Helical" evidence="7">
    <location>
        <begin position="12"/>
        <end position="33"/>
    </location>
</feature>
<gene>
    <name evidence="9" type="ORF">B0H63DRAFT_430290</name>
</gene>
<organism evidence="9 10">
    <name type="scientific">Podospora didyma</name>
    <dbReference type="NCBI Taxonomy" id="330526"/>
    <lineage>
        <taxon>Eukaryota</taxon>
        <taxon>Fungi</taxon>
        <taxon>Dikarya</taxon>
        <taxon>Ascomycota</taxon>
        <taxon>Pezizomycotina</taxon>
        <taxon>Sordariomycetes</taxon>
        <taxon>Sordariomycetidae</taxon>
        <taxon>Sordariales</taxon>
        <taxon>Podosporaceae</taxon>
        <taxon>Podospora</taxon>
    </lineage>
</organism>
<evidence type="ECO:0000313" key="10">
    <source>
        <dbReference type="Proteomes" id="UP001285441"/>
    </source>
</evidence>
<keyword evidence="2 7" id="KW-0812">Transmembrane</keyword>
<dbReference type="Pfam" id="PF20684">
    <property type="entry name" value="Fung_rhodopsin"/>
    <property type="match status" value="1"/>
</dbReference>
<dbReference type="AlphaFoldDB" id="A0AAE0NRQ4"/>
<dbReference type="GO" id="GO:0016020">
    <property type="term" value="C:membrane"/>
    <property type="evidence" value="ECO:0007669"/>
    <property type="project" value="UniProtKB-SubCell"/>
</dbReference>
<keyword evidence="3 7" id="KW-1133">Transmembrane helix</keyword>
<sequence>MANETATPDLAVGLRALAILVPLFTLALTVYVVRIWTRIRPKYRLNAADYTISIAMFAEALSIVLAIVAVSRGYGRPRFLLPPDDREAIGRTTFAIFIMALWASAFARISISCLLLRIAIERYWKVVLWTNIVVQCLALGACDIIELVQCRPIRAMWSFVPGASCLPPDQVWVIVCFFGGIGMAGDVLCAILPIAIIWRLTRSVVEKVLVSILLGLGLVAAVGGILKVIILKSWDPASVDANRQIMNAFVWIRIEELLLIIGACAPTLKAPIEGLLRRRFSLPRFGPRPLPLNTVSTMPDPSRKPPLFPQEDISQMSSSAESSGQ</sequence>
<keyword evidence="10" id="KW-1185">Reference proteome</keyword>
<evidence type="ECO:0000256" key="2">
    <source>
        <dbReference type="ARBA" id="ARBA00022692"/>
    </source>
</evidence>
<evidence type="ECO:0000256" key="3">
    <source>
        <dbReference type="ARBA" id="ARBA00022989"/>
    </source>
</evidence>
<evidence type="ECO:0000256" key="6">
    <source>
        <dbReference type="SAM" id="MobiDB-lite"/>
    </source>
</evidence>
<dbReference type="InterPro" id="IPR049326">
    <property type="entry name" value="Rhodopsin_dom_fungi"/>
</dbReference>
<feature type="transmembrane region" description="Helical" evidence="7">
    <location>
        <begin position="171"/>
        <end position="196"/>
    </location>
</feature>
<evidence type="ECO:0000313" key="9">
    <source>
        <dbReference type="EMBL" id="KAK3386493.1"/>
    </source>
</evidence>
<keyword evidence="4 7" id="KW-0472">Membrane</keyword>
<accession>A0AAE0NRQ4</accession>
<dbReference type="InterPro" id="IPR052337">
    <property type="entry name" value="SAT4-like"/>
</dbReference>
<evidence type="ECO:0000259" key="8">
    <source>
        <dbReference type="Pfam" id="PF20684"/>
    </source>
</evidence>
<evidence type="ECO:0000256" key="1">
    <source>
        <dbReference type="ARBA" id="ARBA00004141"/>
    </source>
</evidence>
<comment type="similarity">
    <text evidence="5">Belongs to the SAT4 family.</text>
</comment>
<dbReference type="PANTHER" id="PTHR33048:SF47">
    <property type="entry name" value="INTEGRAL MEMBRANE PROTEIN-RELATED"/>
    <property type="match status" value="1"/>
</dbReference>
<evidence type="ECO:0000256" key="4">
    <source>
        <dbReference type="ARBA" id="ARBA00023136"/>
    </source>
</evidence>
<feature type="transmembrane region" description="Helical" evidence="7">
    <location>
        <begin position="54"/>
        <end position="74"/>
    </location>
</feature>